<accession>A0A160IIR1</accession>
<evidence type="ECO:0000256" key="1">
    <source>
        <dbReference type="ARBA" id="ARBA00007689"/>
    </source>
</evidence>
<gene>
    <name evidence="2" type="ORF">ABE65_001485</name>
</gene>
<dbReference type="EMBL" id="CP015378">
    <property type="protein sequence ID" value="ANC75587.1"/>
    <property type="molecule type" value="Genomic_DNA"/>
</dbReference>
<dbReference type="OrthoDB" id="162319at2"/>
<organism evidence="2 3">
    <name type="scientific">Fictibacillus phosphorivorans</name>
    <dbReference type="NCBI Taxonomy" id="1221500"/>
    <lineage>
        <taxon>Bacteria</taxon>
        <taxon>Bacillati</taxon>
        <taxon>Bacillota</taxon>
        <taxon>Bacilli</taxon>
        <taxon>Bacillales</taxon>
        <taxon>Fictibacillaceae</taxon>
        <taxon>Fictibacillus</taxon>
    </lineage>
</organism>
<dbReference type="InterPro" id="IPR011008">
    <property type="entry name" value="Dimeric_a/b-barrel"/>
</dbReference>
<dbReference type="Gene3D" id="3.30.70.1060">
    <property type="entry name" value="Dimeric alpha+beta barrel"/>
    <property type="match status" value="1"/>
</dbReference>
<dbReference type="STRING" id="1221500.ABE65_001485"/>
<dbReference type="Proteomes" id="UP000076623">
    <property type="component" value="Chromosome"/>
</dbReference>
<dbReference type="InterPro" id="IPR005545">
    <property type="entry name" value="YCII"/>
</dbReference>
<evidence type="ECO:0000313" key="3">
    <source>
        <dbReference type="Proteomes" id="UP000076623"/>
    </source>
</evidence>
<dbReference type="RefSeq" id="WP_066390840.1">
    <property type="nucleotide sequence ID" value="NZ_CP015378.1"/>
</dbReference>
<dbReference type="KEGG" id="fpn:ABE65_001485"/>
<name>A0A160IIR1_9BACL</name>
<evidence type="ECO:0000313" key="2">
    <source>
        <dbReference type="EMBL" id="ANC75587.1"/>
    </source>
</evidence>
<sequence length="84" mass="9598">MAYFAAILHMEKPELNQEFRQAHLDYLAELVAQDKVHLKGPFLDGAGGMVVYKAESLDEAKQLAEEDPYVKEGVRRLELHEWGI</sequence>
<reference evidence="2 3" key="1">
    <citation type="submission" date="2016-04" db="EMBL/GenBank/DDBJ databases">
        <title>Complete genome sequence of Fictibacillus phosphorivorans G25-29, a strain toxic to nematodes.</title>
        <authorList>
            <person name="Zheng Z."/>
        </authorList>
    </citation>
    <scope>NUCLEOTIDE SEQUENCE [LARGE SCALE GENOMIC DNA]</scope>
    <source>
        <strain evidence="2 3">G25-29</strain>
    </source>
</reference>
<keyword evidence="3" id="KW-1185">Reference proteome</keyword>
<dbReference type="AlphaFoldDB" id="A0A160IIR1"/>
<dbReference type="SUPFAM" id="SSF54909">
    <property type="entry name" value="Dimeric alpha+beta barrel"/>
    <property type="match status" value="1"/>
</dbReference>
<dbReference type="PANTHER" id="PTHR37828:SF1">
    <property type="entry name" value="YCII-RELATED DOMAIN-CONTAINING PROTEIN"/>
    <property type="match status" value="1"/>
</dbReference>
<protein>
    <submittedName>
        <fullName evidence="2">Uncharacterized protein</fullName>
    </submittedName>
</protein>
<dbReference type="Pfam" id="PF03795">
    <property type="entry name" value="YCII"/>
    <property type="match status" value="1"/>
</dbReference>
<dbReference type="PANTHER" id="PTHR37828">
    <property type="entry name" value="GSR2449 PROTEIN"/>
    <property type="match status" value="1"/>
</dbReference>
<comment type="similarity">
    <text evidence="1">Belongs to the YciI family.</text>
</comment>
<proteinExistence type="inferred from homology"/>